<dbReference type="GO" id="GO:0005829">
    <property type="term" value="C:cytosol"/>
    <property type="evidence" value="ECO:0007669"/>
    <property type="project" value="TreeGrafter"/>
</dbReference>
<dbReference type="PROSITE" id="PS00167">
    <property type="entry name" value="TRP_SYNTHASE_ALPHA"/>
    <property type="match status" value="1"/>
</dbReference>
<dbReference type="InterPro" id="IPR018204">
    <property type="entry name" value="Trp_synthase_alpha_AS"/>
</dbReference>
<comment type="caution">
    <text evidence="11">The sequence shown here is derived from an EMBL/GenBank/DDBJ whole genome shotgun (WGS) entry which is preliminary data.</text>
</comment>
<protein>
    <recommendedName>
        <fullName evidence="9">Tryptophan synthase alpha chain</fullName>
        <ecNumber evidence="9">4.2.1.20</ecNumber>
    </recommendedName>
</protein>
<dbReference type="AlphaFoldDB" id="A0A1Q8QV40"/>
<keyword evidence="7 9" id="KW-0456">Lyase</keyword>
<evidence type="ECO:0000256" key="3">
    <source>
        <dbReference type="ARBA" id="ARBA00011270"/>
    </source>
</evidence>
<dbReference type="NCBIfam" id="TIGR00262">
    <property type="entry name" value="trpA"/>
    <property type="match status" value="1"/>
</dbReference>
<evidence type="ECO:0000256" key="10">
    <source>
        <dbReference type="RuleBase" id="RU003662"/>
    </source>
</evidence>
<dbReference type="Gene3D" id="3.20.20.70">
    <property type="entry name" value="Aldolase class I"/>
    <property type="match status" value="1"/>
</dbReference>
<comment type="pathway">
    <text evidence="2 9">Amino-acid biosynthesis; L-tryptophan biosynthesis; L-tryptophan from chorismate: step 5/5.</text>
</comment>
<dbReference type="Proteomes" id="UP000186102">
    <property type="component" value="Unassembled WGS sequence"/>
</dbReference>
<evidence type="ECO:0000256" key="8">
    <source>
        <dbReference type="ARBA" id="ARBA00049047"/>
    </source>
</evidence>
<organism evidence="11 12">
    <name type="scientific">Desulfosporosinus metallidurans</name>
    <dbReference type="NCBI Taxonomy" id="1888891"/>
    <lineage>
        <taxon>Bacteria</taxon>
        <taxon>Bacillati</taxon>
        <taxon>Bacillota</taxon>
        <taxon>Clostridia</taxon>
        <taxon>Eubacteriales</taxon>
        <taxon>Desulfitobacteriaceae</taxon>
        <taxon>Desulfosporosinus</taxon>
    </lineage>
</organism>
<dbReference type="PANTHER" id="PTHR43406">
    <property type="entry name" value="TRYPTOPHAN SYNTHASE, ALPHA CHAIN"/>
    <property type="match status" value="1"/>
</dbReference>
<comment type="catalytic activity">
    <reaction evidence="8 9">
        <text>(1S,2R)-1-C-(indol-3-yl)glycerol 3-phosphate + L-serine = D-glyceraldehyde 3-phosphate + L-tryptophan + H2O</text>
        <dbReference type="Rhea" id="RHEA:10532"/>
        <dbReference type="ChEBI" id="CHEBI:15377"/>
        <dbReference type="ChEBI" id="CHEBI:33384"/>
        <dbReference type="ChEBI" id="CHEBI:57912"/>
        <dbReference type="ChEBI" id="CHEBI:58866"/>
        <dbReference type="ChEBI" id="CHEBI:59776"/>
        <dbReference type="EC" id="4.2.1.20"/>
    </reaction>
</comment>
<accession>A0A1Q8QV40</accession>
<comment type="subunit">
    <text evidence="3 9">Tetramer of two alpha and two beta chains.</text>
</comment>
<dbReference type="EMBL" id="MLBF01000020">
    <property type="protein sequence ID" value="OLN31197.1"/>
    <property type="molecule type" value="Genomic_DNA"/>
</dbReference>
<evidence type="ECO:0000256" key="1">
    <source>
        <dbReference type="ARBA" id="ARBA00003365"/>
    </source>
</evidence>
<keyword evidence="12" id="KW-1185">Reference proteome</keyword>
<sequence length="272" mass="29998">MSERLNAVFKVPPTGVTRLVSYIMAGDPNVEASLRRLKGLADHGVDVLELGVPFSDPMADGPVIQAAAERALSAKMTVKRTLDLVREFRQTNDTTPLLLMSYLNPLLTYGWDRLVKHAADAGVDGFILPDLPWREGKGLRARTKRQVDERLTFIPMIAQTSREQDVQTVAQETDGFAYVLSRNGITGGEVEIPASVSEFIDRLGKSLQIPRCVGFGIQKPEQVHALAKVCEGVVVGSALVDKFARLDQGQLEEEKLIDQEKAVFEWLASLKK</sequence>
<dbReference type="STRING" id="1888891.DSOL_2807"/>
<dbReference type="EC" id="4.2.1.20" evidence="9"/>
<dbReference type="GO" id="GO:0004834">
    <property type="term" value="F:tryptophan synthase activity"/>
    <property type="evidence" value="ECO:0007669"/>
    <property type="project" value="UniProtKB-UniRule"/>
</dbReference>
<comment type="similarity">
    <text evidence="9 10">Belongs to the TrpA family.</text>
</comment>
<gene>
    <name evidence="9" type="primary">trpA</name>
    <name evidence="11" type="ORF">DSOL_2807</name>
</gene>
<dbReference type="SUPFAM" id="SSF51366">
    <property type="entry name" value="Ribulose-phoshate binding barrel"/>
    <property type="match status" value="1"/>
</dbReference>
<dbReference type="UniPathway" id="UPA00035">
    <property type="reaction ID" value="UER00044"/>
</dbReference>
<evidence type="ECO:0000256" key="4">
    <source>
        <dbReference type="ARBA" id="ARBA00022605"/>
    </source>
</evidence>
<proteinExistence type="inferred from homology"/>
<keyword evidence="4 9" id="KW-0028">Amino-acid biosynthesis</keyword>
<dbReference type="InterPro" id="IPR013785">
    <property type="entry name" value="Aldolase_TIM"/>
</dbReference>
<dbReference type="InterPro" id="IPR002028">
    <property type="entry name" value="Trp_synthase_suA"/>
</dbReference>
<feature type="active site" description="Proton acceptor" evidence="9">
    <location>
        <position position="60"/>
    </location>
</feature>
<comment type="function">
    <text evidence="1 9">The alpha subunit is responsible for the aldol cleavage of indoleglycerol phosphate to indole and glyceraldehyde 3-phosphate.</text>
</comment>
<dbReference type="FunFam" id="3.20.20.70:FF:000037">
    <property type="entry name" value="Tryptophan synthase alpha chain"/>
    <property type="match status" value="1"/>
</dbReference>
<dbReference type="CDD" id="cd04724">
    <property type="entry name" value="Tryptophan_synthase_alpha"/>
    <property type="match status" value="1"/>
</dbReference>
<keyword evidence="6 9" id="KW-0057">Aromatic amino acid biosynthesis</keyword>
<feature type="active site" description="Proton acceptor" evidence="9">
    <location>
        <position position="49"/>
    </location>
</feature>
<dbReference type="RefSeq" id="WP_075365366.1">
    <property type="nucleotide sequence ID" value="NZ_MLBF01000020.1"/>
</dbReference>
<evidence type="ECO:0000256" key="9">
    <source>
        <dbReference type="HAMAP-Rule" id="MF_00131"/>
    </source>
</evidence>
<dbReference type="PANTHER" id="PTHR43406:SF1">
    <property type="entry name" value="TRYPTOPHAN SYNTHASE ALPHA CHAIN, CHLOROPLASTIC"/>
    <property type="match status" value="1"/>
</dbReference>
<evidence type="ECO:0000256" key="2">
    <source>
        <dbReference type="ARBA" id="ARBA00004733"/>
    </source>
</evidence>
<dbReference type="OrthoDB" id="9804578at2"/>
<keyword evidence="5 9" id="KW-0822">Tryptophan biosynthesis</keyword>
<dbReference type="Pfam" id="PF00290">
    <property type="entry name" value="Trp_syntA"/>
    <property type="match status" value="1"/>
</dbReference>
<evidence type="ECO:0000256" key="6">
    <source>
        <dbReference type="ARBA" id="ARBA00023141"/>
    </source>
</evidence>
<evidence type="ECO:0000256" key="7">
    <source>
        <dbReference type="ARBA" id="ARBA00023239"/>
    </source>
</evidence>
<dbReference type="InterPro" id="IPR011060">
    <property type="entry name" value="RibuloseP-bd_barrel"/>
</dbReference>
<evidence type="ECO:0000313" key="11">
    <source>
        <dbReference type="EMBL" id="OLN31197.1"/>
    </source>
</evidence>
<dbReference type="HAMAP" id="MF_00131">
    <property type="entry name" value="Trp_synth_alpha"/>
    <property type="match status" value="1"/>
</dbReference>
<evidence type="ECO:0000313" key="12">
    <source>
        <dbReference type="Proteomes" id="UP000186102"/>
    </source>
</evidence>
<reference evidence="11 12" key="1">
    <citation type="submission" date="2016-09" db="EMBL/GenBank/DDBJ databases">
        <title>Complete genome of Desulfosporosinus sp. OL.</title>
        <authorList>
            <person name="Mardanov A."/>
            <person name="Beletsky A."/>
            <person name="Panova A."/>
            <person name="Karnachuk O."/>
            <person name="Ravin N."/>
        </authorList>
    </citation>
    <scope>NUCLEOTIDE SEQUENCE [LARGE SCALE GENOMIC DNA]</scope>
    <source>
        <strain evidence="11 12">OL</strain>
    </source>
</reference>
<evidence type="ECO:0000256" key="5">
    <source>
        <dbReference type="ARBA" id="ARBA00022822"/>
    </source>
</evidence>
<name>A0A1Q8QV40_9FIRM</name>